<evidence type="ECO:0000313" key="2">
    <source>
        <dbReference type="EMBL" id="KIY97327.1"/>
    </source>
</evidence>
<dbReference type="Proteomes" id="UP000054498">
    <property type="component" value="Unassembled WGS sequence"/>
</dbReference>
<dbReference type="AlphaFoldDB" id="A0A0D2JCB2"/>
<feature type="region of interest" description="Disordered" evidence="1">
    <location>
        <begin position="14"/>
        <end position="59"/>
    </location>
</feature>
<sequence>MASIKTMLTASDIITSDTPATAAKPLAPVPRAPEHGSADRSSTSPEPSPRVAAAADAPTAPKAGWFACAVSGLEAKWRAATAAAVVSKTAPSPQEAAPLLRAASAASTSDPSLATKAVAAVVDGNAHDPKSPKKTQWLVRAVAAAEAKCSAACGSVATSRRATAAKAAAALTPKNKASLKKGRRGKADAVTTSVPADAAPTAPAAGPDAAGSPAPAAGTDAAVVVTAVASTTHDPALTAPKPSSEAGAAAAPRWRKNLGARFRAALPHAAASVAEVVGGEAAEAC</sequence>
<dbReference type="EMBL" id="KK102617">
    <property type="protein sequence ID" value="KIY97327.1"/>
    <property type="molecule type" value="Genomic_DNA"/>
</dbReference>
<protein>
    <submittedName>
        <fullName evidence="2">Uncharacterized protein</fullName>
    </submittedName>
</protein>
<feature type="compositionally biased region" description="Low complexity" evidence="1">
    <location>
        <begin position="188"/>
        <end position="216"/>
    </location>
</feature>
<reference evidence="2 3" key="1">
    <citation type="journal article" date="2013" name="BMC Genomics">
        <title>Reconstruction of the lipid metabolism for the microalga Monoraphidium neglectum from its genome sequence reveals characteristics suitable for biofuel production.</title>
        <authorList>
            <person name="Bogen C."/>
            <person name="Al-Dilaimi A."/>
            <person name="Albersmeier A."/>
            <person name="Wichmann J."/>
            <person name="Grundmann M."/>
            <person name="Rupp O."/>
            <person name="Lauersen K.J."/>
            <person name="Blifernez-Klassen O."/>
            <person name="Kalinowski J."/>
            <person name="Goesmann A."/>
            <person name="Mussgnug J.H."/>
            <person name="Kruse O."/>
        </authorList>
    </citation>
    <scope>NUCLEOTIDE SEQUENCE [LARGE SCALE GENOMIC DNA]</scope>
    <source>
        <strain evidence="2 3">SAG 48.87</strain>
    </source>
</reference>
<feature type="compositionally biased region" description="Low complexity" evidence="1">
    <location>
        <begin position="49"/>
        <end position="59"/>
    </location>
</feature>
<name>A0A0D2JCB2_9CHLO</name>
<accession>A0A0D2JCB2</accession>
<dbReference type="RefSeq" id="XP_013896347.1">
    <property type="nucleotide sequence ID" value="XM_014040893.1"/>
</dbReference>
<keyword evidence="3" id="KW-1185">Reference proteome</keyword>
<evidence type="ECO:0000256" key="1">
    <source>
        <dbReference type="SAM" id="MobiDB-lite"/>
    </source>
</evidence>
<proteinExistence type="predicted"/>
<evidence type="ECO:0000313" key="3">
    <source>
        <dbReference type="Proteomes" id="UP000054498"/>
    </source>
</evidence>
<feature type="region of interest" description="Disordered" evidence="1">
    <location>
        <begin position="168"/>
        <end position="216"/>
    </location>
</feature>
<gene>
    <name evidence="2" type="ORF">MNEG_10635</name>
</gene>
<organism evidence="2 3">
    <name type="scientific">Monoraphidium neglectum</name>
    <dbReference type="NCBI Taxonomy" id="145388"/>
    <lineage>
        <taxon>Eukaryota</taxon>
        <taxon>Viridiplantae</taxon>
        <taxon>Chlorophyta</taxon>
        <taxon>core chlorophytes</taxon>
        <taxon>Chlorophyceae</taxon>
        <taxon>CS clade</taxon>
        <taxon>Sphaeropleales</taxon>
        <taxon>Selenastraceae</taxon>
        <taxon>Monoraphidium</taxon>
    </lineage>
</organism>
<dbReference type="GeneID" id="25727817"/>
<dbReference type="KEGG" id="mng:MNEG_10635"/>